<dbReference type="GO" id="GO:1990904">
    <property type="term" value="C:ribonucleoprotein complex"/>
    <property type="evidence" value="ECO:0007669"/>
    <property type="project" value="UniProtKB-KW"/>
</dbReference>
<sequence length="48" mass="5629">MATKRNITHLSNRKRRRKSGFLARVSSKSGRKIIARRRKKGRKVLAPR</sequence>
<comment type="similarity">
    <text evidence="1 5">Belongs to the bacterial ribosomal protein bL34 family.</text>
</comment>
<gene>
    <name evidence="5" type="primary">rpmH</name>
    <name evidence="7" type="ORF">ENN04_01245</name>
</gene>
<evidence type="ECO:0000256" key="4">
    <source>
        <dbReference type="ARBA" id="ARBA00035177"/>
    </source>
</evidence>
<evidence type="ECO:0000256" key="2">
    <source>
        <dbReference type="ARBA" id="ARBA00022980"/>
    </source>
</evidence>
<feature type="compositionally biased region" description="Basic residues" evidence="6">
    <location>
        <begin position="29"/>
        <end position="48"/>
    </location>
</feature>
<evidence type="ECO:0000256" key="1">
    <source>
        <dbReference type="ARBA" id="ARBA00010111"/>
    </source>
</evidence>
<reference evidence="7" key="1">
    <citation type="journal article" date="2020" name="mSystems">
        <title>Genome- and Community-Level Interaction Insights into Carbon Utilization and Element Cycling Functions of Hydrothermarchaeota in Hydrothermal Sediment.</title>
        <authorList>
            <person name="Zhou Z."/>
            <person name="Liu Y."/>
            <person name="Xu W."/>
            <person name="Pan J."/>
            <person name="Luo Z.H."/>
            <person name="Li M."/>
        </authorList>
    </citation>
    <scope>NUCLEOTIDE SEQUENCE [LARGE SCALE GENOMIC DNA]</scope>
    <source>
        <strain evidence="7">SpSt-114</strain>
    </source>
</reference>
<evidence type="ECO:0000313" key="7">
    <source>
        <dbReference type="EMBL" id="HHO73249.1"/>
    </source>
</evidence>
<name>A0A7C5SY14_9AQUI</name>
<dbReference type="Gene3D" id="1.10.287.3980">
    <property type="match status" value="1"/>
</dbReference>
<evidence type="ECO:0000256" key="3">
    <source>
        <dbReference type="ARBA" id="ARBA00023274"/>
    </source>
</evidence>
<keyword evidence="2 5" id="KW-0689">Ribosomal protein</keyword>
<feature type="region of interest" description="Disordered" evidence="6">
    <location>
        <begin position="1"/>
        <end position="48"/>
    </location>
</feature>
<dbReference type="Pfam" id="PF00468">
    <property type="entry name" value="Ribosomal_L34"/>
    <property type="match status" value="1"/>
</dbReference>
<proteinExistence type="inferred from homology"/>
<evidence type="ECO:0000256" key="6">
    <source>
        <dbReference type="SAM" id="MobiDB-lite"/>
    </source>
</evidence>
<evidence type="ECO:0000256" key="5">
    <source>
        <dbReference type="HAMAP-Rule" id="MF_00391"/>
    </source>
</evidence>
<dbReference type="GO" id="GO:0005840">
    <property type="term" value="C:ribosome"/>
    <property type="evidence" value="ECO:0007669"/>
    <property type="project" value="UniProtKB-KW"/>
</dbReference>
<dbReference type="HAMAP" id="MF_00391">
    <property type="entry name" value="Ribosomal_bL34"/>
    <property type="match status" value="1"/>
</dbReference>
<dbReference type="PANTHER" id="PTHR14503">
    <property type="entry name" value="MITOCHONDRIAL RIBOSOMAL PROTEIN 34 FAMILY MEMBER"/>
    <property type="match status" value="1"/>
</dbReference>
<dbReference type="EMBL" id="DSAC01000015">
    <property type="protein sequence ID" value="HHO73249.1"/>
    <property type="molecule type" value="Genomic_DNA"/>
</dbReference>
<protein>
    <recommendedName>
        <fullName evidence="4 5">Large ribosomal subunit protein bL34</fullName>
    </recommendedName>
</protein>
<organism evidence="7">
    <name type="scientific">Thermocrinis ruber</name>
    <dbReference type="NCBI Taxonomy" id="75906"/>
    <lineage>
        <taxon>Bacteria</taxon>
        <taxon>Pseudomonadati</taxon>
        <taxon>Aquificota</taxon>
        <taxon>Aquificia</taxon>
        <taxon>Aquificales</taxon>
        <taxon>Aquificaceae</taxon>
        <taxon>Thermocrinis</taxon>
    </lineage>
</organism>
<accession>A0A7C5SY14</accession>
<dbReference type="InterPro" id="IPR000271">
    <property type="entry name" value="Ribosomal_bL34"/>
</dbReference>
<dbReference type="PANTHER" id="PTHR14503:SF4">
    <property type="entry name" value="LARGE RIBOSOMAL SUBUNIT PROTEIN BL34M"/>
    <property type="match status" value="1"/>
</dbReference>
<dbReference type="GO" id="GO:0003735">
    <property type="term" value="F:structural constituent of ribosome"/>
    <property type="evidence" value="ECO:0007669"/>
    <property type="project" value="InterPro"/>
</dbReference>
<dbReference type="NCBIfam" id="TIGR01030">
    <property type="entry name" value="rpmH_bact"/>
    <property type="match status" value="1"/>
</dbReference>
<dbReference type="GO" id="GO:0006412">
    <property type="term" value="P:translation"/>
    <property type="evidence" value="ECO:0007669"/>
    <property type="project" value="UniProtKB-UniRule"/>
</dbReference>
<keyword evidence="3 5" id="KW-0687">Ribonucleoprotein</keyword>
<comment type="caution">
    <text evidence="7">The sequence shown here is derived from an EMBL/GenBank/DDBJ whole genome shotgun (WGS) entry which is preliminary data.</text>
</comment>
<dbReference type="AlphaFoldDB" id="A0A7C5SY14"/>